<dbReference type="EMBL" id="CP025788">
    <property type="protein sequence ID" value="AWG43380.1"/>
    <property type="molecule type" value="Genomic_DNA"/>
</dbReference>
<dbReference type="AlphaFoldDB" id="A0A2S1LYN6"/>
<keyword evidence="1" id="KW-0614">Plasmid</keyword>
<organism evidence="1 2">
    <name type="scientific">Candidatus Borreliella tachyglossi</name>
    <dbReference type="NCBI Taxonomy" id="1964448"/>
    <lineage>
        <taxon>Bacteria</taxon>
        <taxon>Pseudomonadati</taxon>
        <taxon>Spirochaetota</taxon>
        <taxon>Spirochaetia</taxon>
        <taxon>Spirochaetales</taxon>
        <taxon>Borreliaceae</taxon>
        <taxon>Borreliella</taxon>
    </lineage>
</organism>
<protein>
    <recommendedName>
        <fullName evidence="3">Lipoprotein</fullName>
    </recommendedName>
</protein>
<gene>
    <name evidence="1" type="ORF">CR532_05140</name>
</gene>
<name>A0A2S1LYN6_9SPIR</name>
<keyword evidence="2" id="KW-1185">Reference proteome</keyword>
<dbReference type="RefSeq" id="WP_108729776.1">
    <property type="nucleotide sequence ID" value="NZ_CP025788.1"/>
</dbReference>
<accession>A0A2S1LYN6</accession>
<reference evidence="1 2" key="1">
    <citation type="submission" date="2018-01" db="EMBL/GenBank/DDBJ databases">
        <title>Genome sequence of Borrelia tachyglossi.</title>
        <authorList>
            <person name="Gofton A.W."/>
        </authorList>
    </citation>
    <scope>NUCLEOTIDE SEQUENCE [LARGE SCALE GENOMIC DNA]</scope>
    <source>
        <strain evidence="1 2">Bc-F10-1268</strain>
        <plasmid evidence="1 2">pl25</plasmid>
    </source>
</reference>
<dbReference type="Proteomes" id="UP000244655">
    <property type="component" value="Plasmid pl25"/>
</dbReference>
<geneLocation type="plasmid" evidence="1 2">
    <name>pl25</name>
</geneLocation>
<proteinExistence type="predicted"/>
<evidence type="ECO:0000313" key="2">
    <source>
        <dbReference type="Proteomes" id="UP000244655"/>
    </source>
</evidence>
<dbReference type="PROSITE" id="PS51257">
    <property type="entry name" value="PROKAR_LIPOPROTEIN"/>
    <property type="match status" value="1"/>
</dbReference>
<dbReference type="OrthoDB" id="352661at2"/>
<sequence length="348" mass="41806">MKYYKYALIFFSIVGCRSIPNTNFNFHNTNYISDDVNYQEDSVISRNYDNKLSIVGTYNPLTEEERFKVAIHIQKKGLNLNPNTKDILINRRKFDYEKYDATITANSMFNKSNFIIYPINSRELLIKIHDTSQGNTITVNFKDNFQLEHTLKIEKVYIEEFLKDFDIEKEISKNFFEKRIEKRKKELEKTKFREEYDEFNRYHIYSMEIPHFFEKPNNTSEDYTVFIISNYYPDENISILFLNITLHSNQSYLLNSIYDNDNKKLKIHNPEITKTKYNEIKETFNIMLNPQEILNMSRDIEKNYILKLKAYGEKRDFIFEIYKPLLLTFLKEINNSIRSLQTKNKSTA</sequence>
<evidence type="ECO:0000313" key="1">
    <source>
        <dbReference type="EMBL" id="AWG43380.1"/>
    </source>
</evidence>
<evidence type="ECO:0008006" key="3">
    <source>
        <dbReference type="Google" id="ProtNLM"/>
    </source>
</evidence>